<protein>
    <submittedName>
        <fullName evidence="2">Uncharacterized protein</fullName>
    </submittedName>
</protein>
<organism evidence="2 3">
    <name type="scientific">Parabacteroides distasonis</name>
    <dbReference type="NCBI Taxonomy" id="823"/>
    <lineage>
        <taxon>Bacteria</taxon>
        <taxon>Pseudomonadati</taxon>
        <taxon>Bacteroidota</taxon>
        <taxon>Bacteroidia</taxon>
        <taxon>Bacteroidales</taxon>
        <taxon>Tannerellaceae</taxon>
        <taxon>Parabacteroides</taxon>
    </lineage>
</organism>
<proteinExistence type="predicted"/>
<gene>
    <name evidence="2" type="ORF">ERS852560_00815</name>
</gene>
<reference evidence="2 3" key="1">
    <citation type="submission" date="2015-09" db="EMBL/GenBank/DDBJ databases">
        <authorList>
            <consortium name="Pathogen Informatics"/>
        </authorList>
    </citation>
    <scope>NUCLEOTIDE SEQUENCE [LARGE SCALE GENOMIC DNA]</scope>
    <source>
        <strain evidence="2 3">2789STDY5834948</strain>
    </source>
</reference>
<dbReference type="AlphaFoldDB" id="A0A174RKL7"/>
<name>A0A174RKL7_PARDI</name>
<evidence type="ECO:0000313" key="2">
    <source>
        <dbReference type="EMBL" id="CUP84671.1"/>
    </source>
</evidence>
<sequence length="127" mass="15045">MGCKLFYLTTTPSRELTVLPCSPSPSVLTNVLLDEVLYFYKEEIEHCKKAIAKNKEDIVRLETRIAKATVDLYDKINKEIDNCYESINFEEEELEHYQFLYNKFSFLEGIMDNESNLKNYELIYTKY</sequence>
<evidence type="ECO:0000256" key="1">
    <source>
        <dbReference type="SAM" id="Coils"/>
    </source>
</evidence>
<dbReference type="Proteomes" id="UP000095332">
    <property type="component" value="Unassembled WGS sequence"/>
</dbReference>
<accession>A0A174RKL7</accession>
<keyword evidence="1" id="KW-0175">Coiled coil</keyword>
<dbReference type="EMBL" id="CZBM01000002">
    <property type="protein sequence ID" value="CUP84671.1"/>
    <property type="molecule type" value="Genomic_DNA"/>
</dbReference>
<evidence type="ECO:0000313" key="3">
    <source>
        <dbReference type="Proteomes" id="UP000095332"/>
    </source>
</evidence>
<feature type="coiled-coil region" evidence="1">
    <location>
        <begin position="44"/>
        <end position="93"/>
    </location>
</feature>